<keyword evidence="8" id="KW-0865">Zymogen</keyword>
<evidence type="ECO:0000256" key="7">
    <source>
        <dbReference type="ARBA" id="ARBA00022807"/>
    </source>
</evidence>
<evidence type="ECO:0000256" key="13">
    <source>
        <dbReference type="SAM" id="SignalP"/>
    </source>
</evidence>
<dbReference type="EC" id="3.4.22.15" evidence="11"/>
<feature type="chain" id="PRO_5018594195" description="cathepsin L" evidence="13">
    <location>
        <begin position="23"/>
        <end position="328"/>
    </location>
</feature>
<evidence type="ECO:0000256" key="3">
    <source>
        <dbReference type="ARBA" id="ARBA00022525"/>
    </source>
</evidence>
<dbReference type="Pfam" id="PF00112">
    <property type="entry name" value="Peptidase_C1"/>
    <property type="match status" value="1"/>
</dbReference>
<dbReference type="InterPro" id="IPR039417">
    <property type="entry name" value="Peptidase_C1A_papain-like"/>
</dbReference>
<evidence type="ECO:0000256" key="1">
    <source>
        <dbReference type="ARBA" id="ARBA00004613"/>
    </source>
</evidence>
<dbReference type="HOGENOM" id="CLU_012184_1_2_1"/>
<dbReference type="InterPro" id="IPR013128">
    <property type="entry name" value="Peptidase_C1A"/>
</dbReference>
<dbReference type="SMART" id="SM00645">
    <property type="entry name" value="Pept_C1"/>
    <property type="match status" value="1"/>
</dbReference>
<dbReference type="Proteomes" id="UP000009168">
    <property type="component" value="Unassembled WGS sequence"/>
</dbReference>
<keyword evidence="6" id="KW-0378">Hydrolase</keyword>
<dbReference type="GO" id="GO:0005576">
    <property type="term" value="C:extracellular region"/>
    <property type="evidence" value="ECO:0007669"/>
    <property type="project" value="UniProtKB-SubCell"/>
</dbReference>
<dbReference type="AlphaFoldDB" id="Q24E33"/>
<dbReference type="PROSITE" id="PS00640">
    <property type="entry name" value="THIOL_PROTEASE_ASN"/>
    <property type="match status" value="1"/>
</dbReference>
<dbReference type="PANTHER" id="PTHR12411">
    <property type="entry name" value="CYSTEINE PROTEASE FAMILY C1-RELATED"/>
    <property type="match status" value="1"/>
</dbReference>
<feature type="domain" description="Cathepsin propeptide inhibitor" evidence="15">
    <location>
        <begin position="42"/>
        <end position="98"/>
    </location>
</feature>
<dbReference type="PROSITE" id="PS00139">
    <property type="entry name" value="THIOL_PROTEASE_CYS"/>
    <property type="match status" value="1"/>
</dbReference>
<evidence type="ECO:0000313" key="17">
    <source>
        <dbReference type="Proteomes" id="UP000009168"/>
    </source>
</evidence>
<dbReference type="GeneID" id="7824455"/>
<dbReference type="FunFam" id="3.90.70.10:FF:000104">
    <property type="entry name" value="Cathepsin L 1"/>
    <property type="match status" value="1"/>
</dbReference>
<evidence type="ECO:0000313" key="16">
    <source>
        <dbReference type="EMBL" id="EAS06068.1"/>
    </source>
</evidence>
<keyword evidence="3" id="KW-0964">Secreted</keyword>
<feature type="signal peptide" evidence="13">
    <location>
        <begin position="1"/>
        <end position="22"/>
    </location>
</feature>
<dbReference type="GO" id="GO:0004197">
    <property type="term" value="F:cysteine-type endopeptidase activity"/>
    <property type="evidence" value="ECO:0007669"/>
    <property type="project" value="UniProtKB-EC"/>
</dbReference>
<dbReference type="InterPro" id="IPR000668">
    <property type="entry name" value="Peptidase_C1A_C"/>
</dbReference>
<dbReference type="InterPro" id="IPR025661">
    <property type="entry name" value="Pept_asp_AS"/>
</dbReference>
<dbReference type="KEGG" id="tet:TTHERM_00853070"/>
<dbReference type="InterPro" id="IPR000169">
    <property type="entry name" value="Pept_cys_AS"/>
</dbReference>
<sequence>MNKIITSVLLLGLFAFSSYMVANKSSSTTLLRSSNNDLAEMYAEFKLEHNIVFQNSEEDLYRQNIFFQNVRYIQSENAKNNTFKLAINIMAILTDEEYSSLYLNLDQQESIDIFDSLVDDNETVGDIPSEVNWTAQGAVTPVKNQGSCGSCWAFSTTGALEGSYFLKNNQLISFSEQQLVDCSRLYLNMGCNGGLMPRAFRYVKAHGITTEEEYPYTAKDGKCQTKQGQYKIKSFSTVPRGNCDKLAAAIAQQPVSVGVDATNFKFYTSGVFDNCKKKLNHGVLATGYTADYWIIKNSWGTAWGQNGYINLKRGNTCGVCNTASYPHF</sequence>
<dbReference type="EMBL" id="GG662311">
    <property type="protein sequence ID" value="EAS06068.1"/>
    <property type="molecule type" value="Genomic_DNA"/>
</dbReference>
<gene>
    <name evidence="16" type="ORF">TTHERM_00853070</name>
</gene>
<dbReference type="InterPro" id="IPR013201">
    <property type="entry name" value="Prot_inhib_I29"/>
</dbReference>
<reference evidence="17" key="1">
    <citation type="journal article" date="2006" name="PLoS Biol.">
        <title>Macronuclear genome sequence of the ciliate Tetrahymena thermophila, a model eukaryote.</title>
        <authorList>
            <person name="Eisen J.A."/>
            <person name="Coyne R.S."/>
            <person name="Wu M."/>
            <person name="Wu D."/>
            <person name="Thiagarajan M."/>
            <person name="Wortman J.R."/>
            <person name="Badger J.H."/>
            <person name="Ren Q."/>
            <person name="Amedeo P."/>
            <person name="Jones K.M."/>
            <person name="Tallon L.J."/>
            <person name="Delcher A.L."/>
            <person name="Salzberg S.L."/>
            <person name="Silva J.C."/>
            <person name="Haas B.J."/>
            <person name="Majoros W.H."/>
            <person name="Farzad M."/>
            <person name="Carlton J.M."/>
            <person name="Smith R.K. Jr."/>
            <person name="Garg J."/>
            <person name="Pearlman R.E."/>
            <person name="Karrer K.M."/>
            <person name="Sun L."/>
            <person name="Manning G."/>
            <person name="Elde N.C."/>
            <person name="Turkewitz A.P."/>
            <person name="Asai D.J."/>
            <person name="Wilkes D.E."/>
            <person name="Wang Y."/>
            <person name="Cai H."/>
            <person name="Collins K."/>
            <person name="Stewart B.A."/>
            <person name="Lee S.R."/>
            <person name="Wilamowska K."/>
            <person name="Weinberg Z."/>
            <person name="Ruzzo W.L."/>
            <person name="Wloga D."/>
            <person name="Gaertig J."/>
            <person name="Frankel J."/>
            <person name="Tsao C.-C."/>
            <person name="Gorovsky M.A."/>
            <person name="Keeling P.J."/>
            <person name="Waller R.F."/>
            <person name="Patron N.J."/>
            <person name="Cherry J.M."/>
            <person name="Stover N.A."/>
            <person name="Krieger C.J."/>
            <person name="del Toro C."/>
            <person name="Ryder H.F."/>
            <person name="Williamson S.C."/>
            <person name="Barbeau R.A."/>
            <person name="Hamilton E.P."/>
            <person name="Orias E."/>
        </authorList>
    </citation>
    <scope>NUCLEOTIDE SEQUENCE [LARGE SCALE GENOMIC DNA]</scope>
    <source>
        <strain evidence="17">SB210</strain>
    </source>
</reference>
<dbReference type="RefSeq" id="XP_001026313.1">
    <property type="nucleotide sequence ID" value="XM_001026313.3"/>
</dbReference>
<evidence type="ECO:0000259" key="15">
    <source>
        <dbReference type="SMART" id="SM00848"/>
    </source>
</evidence>
<dbReference type="InParanoid" id="Q24E33"/>
<dbReference type="SMART" id="SM00848">
    <property type="entry name" value="Inhibitor_I29"/>
    <property type="match status" value="1"/>
</dbReference>
<dbReference type="Gene3D" id="3.90.70.10">
    <property type="entry name" value="Cysteine proteinases"/>
    <property type="match status" value="1"/>
</dbReference>
<dbReference type="STRING" id="312017.Q24E33"/>
<evidence type="ECO:0000256" key="8">
    <source>
        <dbReference type="ARBA" id="ARBA00023145"/>
    </source>
</evidence>
<comment type="similarity">
    <text evidence="2">Belongs to the peptidase C1 family.</text>
</comment>
<dbReference type="PRINTS" id="PR00705">
    <property type="entry name" value="PAPAIN"/>
</dbReference>
<keyword evidence="7" id="KW-0788">Thiol protease</keyword>
<dbReference type="CDD" id="cd02248">
    <property type="entry name" value="Peptidase_C1A"/>
    <property type="match status" value="1"/>
</dbReference>
<evidence type="ECO:0000256" key="12">
    <source>
        <dbReference type="ARBA" id="ARBA00053662"/>
    </source>
</evidence>
<name>Q24E33_TETTS</name>
<dbReference type="GO" id="GO:0006508">
    <property type="term" value="P:proteolysis"/>
    <property type="evidence" value="ECO:0007669"/>
    <property type="project" value="UniProtKB-KW"/>
</dbReference>
<accession>Q24E33</accession>
<comment type="function">
    <text evidence="12">May be involved in extracellular digestion.</text>
</comment>
<organism evidence="16 17">
    <name type="scientific">Tetrahymena thermophila (strain SB210)</name>
    <dbReference type="NCBI Taxonomy" id="312017"/>
    <lineage>
        <taxon>Eukaryota</taxon>
        <taxon>Sar</taxon>
        <taxon>Alveolata</taxon>
        <taxon>Ciliophora</taxon>
        <taxon>Intramacronucleata</taxon>
        <taxon>Oligohymenophorea</taxon>
        <taxon>Hymenostomatida</taxon>
        <taxon>Tetrahymenina</taxon>
        <taxon>Tetrahymenidae</taxon>
        <taxon>Tetrahymena</taxon>
    </lineage>
</organism>
<protein>
    <recommendedName>
        <fullName evidence="11">cathepsin L</fullName>
        <ecNumber evidence="11">3.4.22.15</ecNumber>
    </recommendedName>
</protein>
<comment type="subcellular location">
    <subcellularLocation>
        <location evidence="1">Secreted</location>
    </subcellularLocation>
</comment>
<feature type="domain" description="Peptidase C1A papain C-terminal" evidence="14">
    <location>
        <begin position="127"/>
        <end position="327"/>
    </location>
</feature>
<keyword evidence="17" id="KW-1185">Reference proteome</keyword>
<dbReference type="InterPro" id="IPR038765">
    <property type="entry name" value="Papain-like_cys_pep_sf"/>
</dbReference>
<evidence type="ECO:0000256" key="6">
    <source>
        <dbReference type="ARBA" id="ARBA00022801"/>
    </source>
</evidence>
<keyword evidence="5 13" id="KW-0732">Signal</keyword>
<evidence type="ECO:0000256" key="11">
    <source>
        <dbReference type="ARBA" id="ARBA00038911"/>
    </source>
</evidence>
<dbReference type="OMA" id="LHNWEYL"/>
<dbReference type="SUPFAM" id="SSF54001">
    <property type="entry name" value="Cysteine proteinases"/>
    <property type="match status" value="1"/>
</dbReference>
<evidence type="ECO:0000259" key="14">
    <source>
        <dbReference type="SMART" id="SM00645"/>
    </source>
</evidence>
<proteinExistence type="inferred from homology"/>
<dbReference type="eggNOG" id="KOG1543">
    <property type="taxonomic scope" value="Eukaryota"/>
</dbReference>
<keyword evidence="9" id="KW-1015">Disulfide bond</keyword>
<evidence type="ECO:0000256" key="4">
    <source>
        <dbReference type="ARBA" id="ARBA00022670"/>
    </source>
</evidence>
<comment type="catalytic activity">
    <reaction evidence="10">
        <text>Specificity close to that of papain. As compared to cathepsin B, cathepsin L exhibits higher activity toward protein substrates, but has little activity on Z-Arg-Arg-NHMec, and no peptidyl-dipeptidase activity.</text>
        <dbReference type="EC" id="3.4.22.15"/>
    </reaction>
</comment>
<evidence type="ECO:0000256" key="2">
    <source>
        <dbReference type="ARBA" id="ARBA00008455"/>
    </source>
</evidence>
<dbReference type="Pfam" id="PF08246">
    <property type="entry name" value="Inhibitor_I29"/>
    <property type="match status" value="1"/>
</dbReference>
<evidence type="ECO:0000256" key="10">
    <source>
        <dbReference type="ARBA" id="ARBA00036319"/>
    </source>
</evidence>
<evidence type="ECO:0000256" key="9">
    <source>
        <dbReference type="ARBA" id="ARBA00023157"/>
    </source>
</evidence>
<keyword evidence="4 16" id="KW-0645">Protease</keyword>
<dbReference type="MEROPS" id="C01.A54"/>
<evidence type="ECO:0000256" key="5">
    <source>
        <dbReference type="ARBA" id="ARBA00022729"/>
    </source>
</evidence>
<dbReference type="OrthoDB" id="190265at2759"/>